<keyword evidence="7" id="KW-0732">Signal</keyword>
<evidence type="ECO:0000256" key="11">
    <source>
        <dbReference type="PIRSR" id="PIRSR000310-1"/>
    </source>
</evidence>
<feature type="binding site" evidence="11">
    <location>
        <position position="102"/>
    </location>
    <ligand>
        <name>[4Fe-4S] cluster</name>
        <dbReference type="ChEBI" id="CHEBI:49883"/>
        <label>1</label>
    </ligand>
</feature>
<comment type="subcellular location">
    <subcellularLocation>
        <location evidence="2">Cell envelope</location>
    </subcellularLocation>
</comment>
<evidence type="ECO:0000256" key="6">
    <source>
        <dbReference type="ARBA" id="ARBA00022723"/>
    </source>
</evidence>
<feature type="binding site" evidence="11">
    <location>
        <position position="184"/>
    </location>
    <ligand>
        <name>[4Fe-4S] cluster</name>
        <dbReference type="ChEBI" id="CHEBI:49883"/>
        <label>2</label>
    </ligand>
</feature>
<gene>
    <name evidence="14" type="ORF">IMZ28_06795</name>
</gene>
<proteinExistence type="inferred from homology"/>
<dbReference type="GO" id="GO:0009375">
    <property type="term" value="C:ferredoxin hydrogenase complex"/>
    <property type="evidence" value="ECO:0007669"/>
    <property type="project" value="InterPro"/>
</dbReference>
<evidence type="ECO:0000256" key="5">
    <source>
        <dbReference type="ARBA" id="ARBA00022485"/>
    </source>
</evidence>
<sequence>MSAEAKPKLLWLQSITCNGNTHSFFNHYDLFSILSHFELLYHPVLETEYTLEEVIKGKVPCDVLILEGSFREEGFVKSGVEVISFVETYAKKAKFIISAGTCATFGGVFKQHDPDAITGFCFDGEEPGKRYKRYASKLISLPGCPIHPKWLSYVLMMIANKRHIPLDEMHRPQELYGITVHTGCVRNEYFEWKIDTKGFGLKEGCLFYEQGCQGPYTRGSCNKILWNDVSSKTVAGMPCFGCTEPDFPKTTLFETKTNMGIPATMPLGVPRRAYLTATGVSKSFRIKRLEERIIDYGREKTD</sequence>
<feature type="binding site" evidence="11">
    <location>
        <position position="17"/>
    </location>
    <ligand>
        <name>[4Fe-4S] cluster</name>
        <dbReference type="ChEBI" id="CHEBI:49883"/>
        <label>1</label>
    </ligand>
</feature>
<dbReference type="GO" id="GO:0008901">
    <property type="term" value="F:ferredoxin hydrogenase activity"/>
    <property type="evidence" value="ECO:0007669"/>
    <property type="project" value="InterPro"/>
</dbReference>
<keyword evidence="6 11" id="KW-0479">Metal-binding</keyword>
<evidence type="ECO:0000313" key="15">
    <source>
        <dbReference type="Proteomes" id="UP000595074"/>
    </source>
</evidence>
<dbReference type="Pfam" id="PF14720">
    <property type="entry name" value="NiFe_hyd_SSU_C"/>
    <property type="match status" value="1"/>
</dbReference>
<evidence type="ECO:0000256" key="9">
    <source>
        <dbReference type="ARBA" id="ARBA00023004"/>
    </source>
</evidence>
<evidence type="ECO:0000256" key="2">
    <source>
        <dbReference type="ARBA" id="ARBA00004196"/>
    </source>
</evidence>
<accession>A0A7M1S1D0</accession>
<dbReference type="InterPro" id="IPR027394">
    <property type="entry name" value="Cytochrome-c3_hydrogenase_C"/>
</dbReference>
<evidence type="ECO:0000256" key="10">
    <source>
        <dbReference type="ARBA" id="ARBA00023014"/>
    </source>
</evidence>
<dbReference type="EMBL" id="CP063164">
    <property type="protein sequence ID" value="QOR61166.1"/>
    <property type="molecule type" value="Genomic_DNA"/>
</dbReference>
<dbReference type="InterPro" id="IPR037024">
    <property type="entry name" value="NiFe_Hase_small_N_sf"/>
</dbReference>
<feature type="binding site" evidence="11">
    <location>
        <position position="205"/>
    </location>
    <ligand>
        <name>[4Fe-4S] cluster</name>
        <dbReference type="ChEBI" id="CHEBI:49883"/>
        <label>2</label>
    </ligand>
</feature>
<dbReference type="PANTHER" id="PTHR30013:SF5">
    <property type="entry name" value="HYDROGENASE SMALL SUBUNIT"/>
    <property type="match status" value="1"/>
</dbReference>
<dbReference type="AlphaFoldDB" id="A0A7M1S1D0"/>
<keyword evidence="10 11" id="KW-0411">Iron-sulfur</keyword>
<dbReference type="KEGG" id="sinu:IMZ28_06795"/>
<dbReference type="GO" id="GO:0051538">
    <property type="term" value="F:3 iron, 4 sulfur cluster binding"/>
    <property type="evidence" value="ECO:0007669"/>
    <property type="project" value="UniProtKB-KW"/>
</dbReference>
<name>A0A7M1S1D0_9BACT</name>
<dbReference type="InterPro" id="IPR006137">
    <property type="entry name" value="NADH_UbQ_OxRdtase-like_20kDa"/>
</dbReference>
<evidence type="ECO:0000259" key="12">
    <source>
        <dbReference type="Pfam" id="PF01058"/>
    </source>
</evidence>
<feature type="domain" description="Cytochrome-c3 hydrogenase C-terminal" evidence="13">
    <location>
        <begin position="176"/>
        <end position="250"/>
    </location>
</feature>
<evidence type="ECO:0000256" key="4">
    <source>
        <dbReference type="ARBA" id="ARBA00011771"/>
    </source>
</evidence>
<dbReference type="RefSeq" id="WP_197547839.1">
    <property type="nucleotide sequence ID" value="NZ_CP063164.1"/>
</dbReference>
<dbReference type="PIRSF" id="PIRSF000310">
    <property type="entry name" value="NiFe_hyd_ssu"/>
    <property type="match status" value="1"/>
</dbReference>
<keyword evidence="9 11" id="KW-0408">Iron</keyword>
<dbReference type="GO" id="GO:0016020">
    <property type="term" value="C:membrane"/>
    <property type="evidence" value="ECO:0007669"/>
    <property type="project" value="TreeGrafter"/>
</dbReference>
<feature type="binding site" evidence="11">
    <location>
        <position position="181"/>
    </location>
    <ligand>
        <name>[4Fe-4S] cluster</name>
        <dbReference type="ChEBI" id="CHEBI:49883"/>
        <label>2</label>
    </ligand>
</feature>
<dbReference type="GO" id="GO:0009055">
    <property type="term" value="F:electron transfer activity"/>
    <property type="evidence" value="ECO:0007669"/>
    <property type="project" value="TreeGrafter"/>
</dbReference>
<organism evidence="14 15">
    <name type="scientific">Sulfurovum indicum</name>
    <dbReference type="NCBI Taxonomy" id="2779528"/>
    <lineage>
        <taxon>Bacteria</taxon>
        <taxon>Pseudomonadati</taxon>
        <taxon>Campylobacterota</taxon>
        <taxon>Epsilonproteobacteria</taxon>
        <taxon>Campylobacterales</taxon>
        <taxon>Sulfurovaceae</taxon>
        <taxon>Sulfurovum</taxon>
    </lineage>
</organism>
<feature type="binding site" evidence="11">
    <location>
        <position position="212"/>
    </location>
    <ligand>
        <name>[4Fe-4S] cluster</name>
        <dbReference type="ChEBI" id="CHEBI:49883"/>
        <label>2</label>
    </ligand>
</feature>
<dbReference type="Gene3D" id="4.10.480.10">
    <property type="entry name" value="Cytochrome-c3 hydrogenase, C-terminal domain"/>
    <property type="match status" value="1"/>
</dbReference>
<dbReference type="GO" id="GO:0051539">
    <property type="term" value="F:4 iron, 4 sulfur cluster binding"/>
    <property type="evidence" value="ECO:0007669"/>
    <property type="project" value="UniProtKB-KW"/>
</dbReference>
<keyword evidence="8" id="KW-0560">Oxidoreductase</keyword>
<evidence type="ECO:0000259" key="13">
    <source>
        <dbReference type="Pfam" id="PF14720"/>
    </source>
</evidence>
<dbReference type="GO" id="GO:0044569">
    <property type="term" value="C:[Ni-Fe] hydrogenase complex"/>
    <property type="evidence" value="ECO:0007669"/>
    <property type="project" value="TreeGrafter"/>
</dbReference>
<evidence type="ECO:0000313" key="14">
    <source>
        <dbReference type="EMBL" id="QOR61166.1"/>
    </source>
</evidence>
<protein>
    <submittedName>
        <fullName evidence="14">Hydrogenase</fullName>
    </submittedName>
</protein>
<dbReference type="GO" id="GO:0030313">
    <property type="term" value="C:cell envelope"/>
    <property type="evidence" value="ECO:0007669"/>
    <property type="project" value="UniProtKB-SubCell"/>
</dbReference>
<dbReference type="GO" id="GO:0046872">
    <property type="term" value="F:metal ion binding"/>
    <property type="evidence" value="ECO:0007669"/>
    <property type="project" value="UniProtKB-KW"/>
</dbReference>
<keyword evidence="5 11" id="KW-0004">4Fe-4S</keyword>
<dbReference type="PANTHER" id="PTHR30013">
    <property type="entry name" value="NIFE / NIFESE HYDROGENASE SMALL SUBUNIT FAMILY MEMBER"/>
    <property type="match status" value="1"/>
</dbReference>
<comment type="similarity">
    <text evidence="3">Belongs to the [NiFe]/[NiFeSe] hydrogenase small subunit family.</text>
</comment>
<keyword evidence="15" id="KW-1185">Reference proteome</keyword>
<dbReference type="InterPro" id="IPR001821">
    <property type="entry name" value="NiFe_hydrogenase_ssu"/>
</dbReference>
<dbReference type="InterPro" id="IPR037148">
    <property type="entry name" value="NiFe-Hase_small_C_sf"/>
</dbReference>
<comment type="cofactor">
    <cofactor evidence="1">
        <name>[4Fe-4S] cluster</name>
        <dbReference type="ChEBI" id="CHEBI:49883"/>
    </cofactor>
</comment>
<dbReference type="Proteomes" id="UP000595074">
    <property type="component" value="Chromosome"/>
</dbReference>
<feature type="binding site" evidence="11">
    <location>
        <position position="239"/>
    </location>
    <ligand>
        <name>[3Fe-4S] cluster</name>
        <dbReference type="ChEBI" id="CHEBI:21137"/>
    </ligand>
</feature>
<feature type="domain" description="NADH:ubiquinone oxidoreductase-like 20kDa subunit" evidence="12">
    <location>
        <begin position="17"/>
        <end position="157"/>
    </location>
</feature>
<evidence type="ECO:0000256" key="3">
    <source>
        <dbReference type="ARBA" id="ARBA00006605"/>
    </source>
</evidence>
<keyword evidence="11" id="KW-0003">3Fe-4S</keyword>
<feature type="binding site" evidence="11">
    <location>
        <position position="221"/>
    </location>
    <ligand>
        <name>[3Fe-4S] cluster</name>
        <dbReference type="ChEBI" id="CHEBI:21137"/>
    </ligand>
</feature>
<evidence type="ECO:0000256" key="7">
    <source>
        <dbReference type="ARBA" id="ARBA00022729"/>
    </source>
</evidence>
<dbReference type="Gene3D" id="3.40.50.700">
    <property type="entry name" value="NADH:ubiquinone oxidoreductase-like, 20kDa subunit"/>
    <property type="match status" value="1"/>
</dbReference>
<evidence type="ECO:0000256" key="8">
    <source>
        <dbReference type="ARBA" id="ARBA00023002"/>
    </source>
</evidence>
<feature type="binding site" evidence="11">
    <location>
        <position position="144"/>
    </location>
    <ligand>
        <name>[4Fe-4S] cluster</name>
        <dbReference type="ChEBI" id="CHEBI:49883"/>
        <label>1</label>
    </ligand>
</feature>
<dbReference type="SUPFAM" id="SSF56770">
    <property type="entry name" value="HydA/Nqo6-like"/>
    <property type="match status" value="1"/>
</dbReference>
<dbReference type="GO" id="GO:0009061">
    <property type="term" value="P:anaerobic respiration"/>
    <property type="evidence" value="ECO:0007669"/>
    <property type="project" value="TreeGrafter"/>
</dbReference>
<comment type="subunit">
    <text evidence="4">Heterodimer of a large and a small subunit.</text>
</comment>
<reference evidence="14 15" key="1">
    <citation type="submission" date="2020-10" db="EMBL/GenBank/DDBJ databases">
        <title>The genome of sulfurovum sp.</title>
        <authorList>
            <person name="Xie S."/>
            <person name="Shao Z."/>
            <person name="Jiang L."/>
        </authorList>
    </citation>
    <scope>NUCLEOTIDE SEQUENCE [LARGE SCALE GENOMIC DNA]</scope>
    <source>
        <strain evidence="14 15">ST-419</strain>
    </source>
</reference>
<dbReference type="Pfam" id="PF01058">
    <property type="entry name" value="Oxidored_q6"/>
    <property type="match status" value="1"/>
</dbReference>
<feature type="binding site" evidence="11">
    <location>
        <position position="242"/>
    </location>
    <ligand>
        <name>[3Fe-4S] cluster</name>
        <dbReference type="ChEBI" id="CHEBI:21137"/>
    </ligand>
</feature>
<evidence type="ECO:0000256" key="1">
    <source>
        <dbReference type="ARBA" id="ARBA00001966"/>
    </source>
</evidence>